<reference evidence="2 3" key="1">
    <citation type="journal article" date="2018" name="Nat. Ecol. Evol.">
        <title>Pezizomycetes genomes reveal the molecular basis of ectomycorrhizal truffle lifestyle.</title>
        <authorList>
            <person name="Murat C."/>
            <person name="Payen T."/>
            <person name="Noel B."/>
            <person name="Kuo A."/>
            <person name="Morin E."/>
            <person name="Chen J."/>
            <person name="Kohler A."/>
            <person name="Krizsan K."/>
            <person name="Balestrini R."/>
            <person name="Da Silva C."/>
            <person name="Montanini B."/>
            <person name="Hainaut M."/>
            <person name="Levati E."/>
            <person name="Barry K.W."/>
            <person name="Belfiori B."/>
            <person name="Cichocki N."/>
            <person name="Clum A."/>
            <person name="Dockter R.B."/>
            <person name="Fauchery L."/>
            <person name="Guy J."/>
            <person name="Iotti M."/>
            <person name="Le Tacon F."/>
            <person name="Lindquist E.A."/>
            <person name="Lipzen A."/>
            <person name="Malagnac F."/>
            <person name="Mello A."/>
            <person name="Molinier V."/>
            <person name="Miyauchi S."/>
            <person name="Poulain J."/>
            <person name="Riccioni C."/>
            <person name="Rubini A."/>
            <person name="Sitrit Y."/>
            <person name="Splivallo R."/>
            <person name="Traeger S."/>
            <person name="Wang M."/>
            <person name="Zifcakova L."/>
            <person name="Wipf D."/>
            <person name="Zambonelli A."/>
            <person name="Paolocci F."/>
            <person name="Nowrousian M."/>
            <person name="Ottonello S."/>
            <person name="Baldrian P."/>
            <person name="Spatafora J.W."/>
            <person name="Henrissat B."/>
            <person name="Nagy L.G."/>
            <person name="Aury J.M."/>
            <person name="Wincker P."/>
            <person name="Grigoriev I.V."/>
            <person name="Bonfante P."/>
            <person name="Martin F.M."/>
        </authorList>
    </citation>
    <scope>NUCLEOTIDE SEQUENCE [LARGE SCALE GENOMIC DNA]</scope>
    <source>
        <strain evidence="2 3">CCBAS932</strain>
    </source>
</reference>
<evidence type="ECO:0000313" key="2">
    <source>
        <dbReference type="EMBL" id="RPB07579.1"/>
    </source>
</evidence>
<protein>
    <submittedName>
        <fullName evidence="2">Uncharacterized protein</fullName>
    </submittedName>
</protein>
<evidence type="ECO:0000313" key="3">
    <source>
        <dbReference type="Proteomes" id="UP000277580"/>
    </source>
</evidence>
<accession>A0A3N4KE03</accession>
<gene>
    <name evidence="2" type="ORF">P167DRAFT_396959</name>
</gene>
<evidence type="ECO:0000256" key="1">
    <source>
        <dbReference type="SAM" id="MobiDB-lite"/>
    </source>
</evidence>
<dbReference type="AlphaFoldDB" id="A0A3N4KE03"/>
<name>A0A3N4KE03_9PEZI</name>
<proteinExistence type="predicted"/>
<dbReference type="InParanoid" id="A0A3N4KE03"/>
<dbReference type="Proteomes" id="UP000277580">
    <property type="component" value="Unassembled WGS sequence"/>
</dbReference>
<keyword evidence="3" id="KW-1185">Reference proteome</keyword>
<feature type="compositionally biased region" description="Basic residues" evidence="1">
    <location>
        <begin position="117"/>
        <end position="128"/>
    </location>
</feature>
<feature type="compositionally biased region" description="Low complexity" evidence="1">
    <location>
        <begin position="81"/>
        <end position="106"/>
    </location>
</feature>
<organism evidence="2 3">
    <name type="scientific">Morchella conica CCBAS932</name>
    <dbReference type="NCBI Taxonomy" id="1392247"/>
    <lineage>
        <taxon>Eukaryota</taxon>
        <taxon>Fungi</taxon>
        <taxon>Dikarya</taxon>
        <taxon>Ascomycota</taxon>
        <taxon>Pezizomycotina</taxon>
        <taxon>Pezizomycetes</taxon>
        <taxon>Pezizales</taxon>
        <taxon>Morchellaceae</taxon>
        <taxon>Morchella</taxon>
    </lineage>
</organism>
<sequence length="128" mass="14010">MLVASTRAAEFRLTHVTLFNRFFALPIGHVIKLKLGRASTATTAEISSIPFHPAKPLLSHPGNSSTTTSAIHFFFLRPQTNNLTPTATTTPPNPSTLPAQNTQPTTTTPPPNQPKYPHLHTHTHTHLH</sequence>
<dbReference type="EMBL" id="ML119179">
    <property type="protein sequence ID" value="RPB07579.1"/>
    <property type="molecule type" value="Genomic_DNA"/>
</dbReference>
<feature type="region of interest" description="Disordered" evidence="1">
    <location>
        <begin position="81"/>
        <end position="128"/>
    </location>
</feature>